<name>A0A9P1CJC9_9DINO</name>
<proteinExistence type="predicted"/>
<dbReference type="Pfam" id="PF00036">
    <property type="entry name" value="EF-hand_1"/>
    <property type="match status" value="1"/>
</dbReference>
<dbReference type="Gene3D" id="1.10.238.10">
    <property type="entry name" value="EF-hand"/>
    <property type="match status" value="1"/>
</dbReference>
<dbReference type="SMART" id="SM00054">
    <property type="entry name" value="EFh"/>
    <property type="match status" value="2"/>
</dbReference>
<evidence type="ECO:0000256" key="1">
    <source>
        <dbReference type="ARBA" id="ARBA00022837"/>
    </source>
</evidence>
<accession>A0A9P1CJC9</accession>
<dbReference type="PROSITE" id="PS50222">
    <property type="entry name" value="EF_HAND_2"/>
    <property type="match status" value="2"/>
</dbReference>
<dbReference type="EMBL" id="CAMXCT020001626">
    <property type="protein sequence ID" value="CAL1145123.1"/>
    <property type="molecule type" value="Genomic_DNA"/>
</dbReference>
<dbReference type="SUPFAM" id="SSF47473">
    <property type="entry name" value="EF-hand"/>
    <property type="match status" value="1"/>
</dbReference>
<dbReference type="GO" id="GO:0005509">
    <property type="term" value="F:calcium ion binding"/>
    <property type="evidence" value="ECO:0007669"/>
    <property type="project" value="InterPro"/>
</dbReference>
<gene>
    <name evidence="3" type="ORF">C1SCF055_LOCUS18629</name>
</gene>
<sequence>MSCADASARAAAAFDIMDADADGILGEEDIALALRQCGVEVEASTIADLAAGKTKASNESTPMDSEAFQALVKQHSREVVTWKKDVVAQALTAFGDDDFADGTHIAEGLRRLGLDATDKEAWEMMKEFDKDSDGLLSRDELLEMLGCV</sequence>
<feature type="domain" description="EF-hand" evidence="2">
    <location>
        <begin position="116"/>
        <end position="148"/>
    </location>
</feature>
<reference evidence="3" key="1">
    <citation type="submission" date="2022-10" db="EMBL/GenBank/DDBJ databases">
        <authorList>
            <person name="Chen Y."/>
            <person name="Dougan E. K."/>
            <person name="Chan C."/>
            <person name="Rhodes N."/>
            <person name="Thang M."/>
        </authorList>
    </citation>
    <scope>NUCLEOTIDE SEQUENCE</scope>
</reference>
<dbReference type="PROSITE" id="PS00018">
    <property type="entry name" value="EF_HAND_1"/>
    <property type="match status" value="2"/>
</dbReference>
<organism evidence="3">
    <name type="scientific">Cladocopium goreaui</name>
    <dbReference type="NCBI Taxonomy" id="2562237"/>
    <lineage>
        <taxon>Eukaryota</taxon>
        <taxon>Sar</taxon>
        <taxon>Alveolata</taxon>
        <taxon>Dinophyceae</taxon>
        <taxon>Suessiales</taxon>
        <taxon>Symbiodiniaceae</taxon>
        <taxon>Cladocopium</taxon>
    </lineage>
</organism>
<keyword evidence="1" id="KW-0106">Calcium</keyword>
<evidence type="ECO:0000313" key="4">
    <source>
        <dbReference type="EMBL" id="CAL4779060.1"/>
    </source>
</evidence>
<dbReference type="EMBL" id="CAMXCT010001626">
    <property type="protein sequence ID" value="CAI3991748.1"/>
    <property type="molecule type" value="Genomic_DNA"/>
</dbReference>
<dbReference type="InterPro" id="IPR018247">
    <property type="entry name" value="EF_Hand_1_Ca_BS"/>
</dbReference>
<dbReference type="AlphaFoldDB" id="A0A9P1CJC9"/>
<dbReference type="InterPro" id="IPR002048">
    <property type="entry name" value="EF_hand_dom"/>
</dbReference>
<dbReference type="Proteomes" id="UP001152797">
    <property type="component" value="Unassembled WGS sequence"/>
</dbReference>
<reference evidence="4 5" key="2">
    <citation type="submission" date="2024-05" db="EMBL/GenBank/DDBJ databases">
        <authorList>
            <person name="Chen Y."/>
            <person name="Shah S."/>
            <person name="Dougan E. K."/>
            <person name="Thang M."/>
            <person name="Chan C."/>
        </authorList>
    </citation>
    <scope>NUCLEOTIDE SEQUENCE [LARGE SCALE GENOMIC DNA]</scope>
</reference>
<keyword evidence="5" id="KW-1185">Reference proteome</keyword>
<dbReference type="InterPro" id="IPR011992">
    <property type="entry name" value="EF-hand-dom_pair"/>
</dbReference>
<protein>
    <submittedName>
        <fullName evidence="4">EF-hand domain-containing protein</fullName>
    </submittedName>
</protein>
<evidence type="ECO:0000313" key="5">
    <source>
        <dbReference type="Proteomes" id="UP001152797"/>
    </source>
</evidence>
<evidence type="ECO:0000259" key="2">
    <source>
        <dbReference type="PROSITE" id="PS50222"/>
    </source>
</evidence>
<comment type="caution">
    <text evidence="3">The sequence shown here is derived from an EMBL/GenBank/DDBJ whole genome shotgun (WGS) entry which is preliminary data.</text>
</comment>
<evidence type="ECO:0000313" key="3">
    <source>
        <dbReference type="EMBL" id="CAI3991748.1"/>
    </source>
</evidence>
<feature type="domain" description="EF-hand" evidence="2">
    <location>
        <begin position="5"/>
        <end position="40"/>
    </location>
</feature>
<dbReference type="EMBL" id="CAMXCT030001626">
    <property type="protein sequence ID" value="CAL4779060.1"/>
    <property type="molecule type" value="Genomic_DNA"/>
</dbReference>
<dbReference type="OrthoDB" id="26525at2759"/>